<dbReference type="InterPro" id="IPR036179">
    <property type="entry name" value="Ig-like_dom_sf"/>
</dbReference>
<dbReference type="EMBL" id="CACVKT020008494">
    <property type="protein sequence ID" value="CAC5415754.1"/>
    <property type="molecule type" value="Genomic_DNA"/>
</dbReference>
<evidence type="ECO:0000256" key="1">
    <source>
        <dbReference type="SAM" id="SignalP"/>
    </source>
</evidence>
<evidence type="ECO:0000313" key="4">
    <source>
        <dbReference type="Proteomes" id="UP000507470"/>
    </source>
</evidence>
<keyword evidence="4" id="KW-1185">Reference proteome</keyword>
<organism evidence="3 4">
    <name type="scientific">Mytilus coruscus</name>
    <name type="common">Sea mussel</name>
    <dbReference type="NCBI Taxonomy" id="42192"/>
    <lineage>
        <taxon>Eukaryota</taxon>
        <taxon>Metazoa</taxon>
        <taxon>Spiralia</taxon>
        <taxon>Lophotrochozoa</taxon>
        <taxon>Mollusca</taxon>
        <taxon>Bivalvia</taxon>
        <taxon>Autobranchia</taxon>
        <taxon>Pteriomorphia</taxon>
        <taxon>Mytilida</taxon>
        <taxon>Mytiloidea</taxon>
        <taxon>Mytilidae</taxon>
        <taxon>Mytilinae</taxon>
        <taxon>Mytilus</taxon>
    </lineage>
</organism>
<dbReference type="CDD" id="cd00096">
    <property type="entry name" value="Ig"/>
    <property type="match status" value="1"/>
</dbReference>
<gene>
    <name evidence="3" type="ORF">MCOR_48432</name>
</gene>
<dbReference type="SUPFAM" id="SSF48726">
    <property type="entry name" value="Immunoglobulin"/>
    <property type="match status" value="1"/>
</dbReference>
<sequence>MNRILVILYCLKTVALAGLSNKIYWTIEDLPFIYGRNVTFFCNTSAVGLQKTTWIKQSDVILHQSLSFYSDKYTGKEVNDGSSLTIKNISESDLNTTYTCLSDVYSYEAVVMINSSNFICLPQSIDITWNISGRNIIVQLNIERFFPVPKCRTMFNDDILNTNQQELNYLQGEFFHGNINITSKSAADLCGGNLTVVCMFGGSYNDAIETKILQDCNASHEEVQSLNFKEADTKTNSHQDKYEVTESQYLQI</sequence>
<dbReference type="Pfam" id="PF13927">
    <property type="entry name" value="Ig_3"/>
    <property type="match status" value="1"/>
</dbReference>
<dbReference type="OrthoDB" id="6088576at2759"/>
<dbReference type="AlphaFoldDB" id="A0A6J8E4P8"/>
<name>A0A6J8E4P8_MYTCO</name>
<feature type="signal peptide" evidence="1">
    <location>
        <begin position="1"/>
        <end position="17"/>
    </location>
</feature>
<accession>A0A6J8E4P8</accession>
<dbReference type="PROSITE" id="PS50835">
    <property type="entry name" value="IG_LIKE"/>
    <property type="match status" value="1"/>
</dbReference>
<dbReference type="InterPro" id="IPR007110">
    <property type="entry name" value="Ig-like_dom"/>
</dbReference>
<dbReference type="InterPro" id="IPR013783">
    <property type="entry name" value="Ig-like_fold"/>
</dbReference>
<dbReference type="Proteomes" id="UP000507470">
    <property type="component" value="Unassembled WGS sequence"/>
</dbReference>
<protein>
    <recommendedName>
        <fullName evidence="2">Ig-like domain-containing protein</fullName>
    </recommendedName>
</protein>
<proteinExistence type="predicted"/>
<feature type="chain" id="PRO_5026862233" description="Ig-like domain-containing protein" evidence="1">
    <location>
        <begin position="18"/>
        <end position="252"/>
    </location>
</feature>
<feature type="domain" description="Ig-like" evidence="2">
    <location>
        <begin position="35"/>
        <end position="100"/>
    </location>
</feature>
<reference evidence="3 4" key="1">
    <citation type="submission" date="2020-06" db="EMBL/GenBank/DDBJ databases">
        <authorList>
            <person name="Li R."/>
            <person name="Bekaert M."/>
        </authorList>
    </citation>
    <scope>NUCLEOTIDE SEQUENCE [LARGE SCALE GENOMIC DNA]</scope>
    <source>
        <strain evidence="4">wild</strain>
    </source>
</reference>
<dbReference type="Gene3D" id="2.60.40.10">
    <property type="entry name" value="Immunoglobulins"/>
    <property type="match status" value="1"/>
</dbReference>
<evidence type="ECO:0000313" key="3">
    <source>
        <dbReference type="EMBL" id="CAC5415754.1"/>
    </source>
</evidence>
<evidence type="ECO:0000259" key="2">
    <source>
        <dbReference type="PROSITE" id="PS50835"/>
    </source>
</evidence>
<keyword evidence="1" id="KW-0732">Signal</keyword>